<dbReference type="Gene3D" id="3.30.1370.110">
    <property type="match status" value="1"/>
</dbReference>
<gene>
    <name evidence="3" type="primary">smrA</name>
    <name evidence="3" type="ORF">HUF19_17300</name>
</gene>
<keyword evidence="4" id="KW-1185">Reference proteome</keyword>
<sequence length="199" mass="22881">MSDTNNDPEEQLFLQEMQGVKPLQTKERVELRKGDVSQASAAARRLAAQQKPEEQDGNRLQTSEVKRVGPHDVIGYKRPGIQDGVFRKLRLGKYETEARLDLHRRTIDEARRELYRFIQDCMAHDIRSVLILPGKGDRNINDPAVLKSYLVHWLEELDDVQAYHTAQPHHGGAGAFYVLLRKSERKKQAAREQFSKGRL</sequence>
<dbReference type="PANTHER" id="PTHR35562:SF2">
    <property type="entry name" value="DNA ENDONUCLEASE SMRA-RELATED"/>
    <property type="match status" value="1"/>
</dbReference>
<dbReference type="SUPFAM" id="SSF160443">
    <property type="entry name" value="SMR domain-like"/>
    <property type="match status" value="1"/>
</dbReference>
<organism evidence="3 4">
    <name type="scientific">Thalassolituus hydrocarboniclasticus</name>
    <dbReference type="NCBI Taxonomy" id="2742796"/>
    <lineage>
        <taxon>Bacteria</taxon>
        <taxon>Pseudomonadati</taxon>
        <taxon>Pseudomonadota</taxon>
        <taxon>Gammaproteobacteria</taxon>
        <taxon>Oceanospirillales</taxon>
        <taxon>Oceanospirillaceae</taxon>
        <taxon>Thalassolituus</taxon>
    </lineage>
</organism>
<feature type="compositionally biased region" description="Acidic residues" evidence="1">
    <location>
        <begin position="1"/>
        <end position="10"/>
    </location>
</feature>
<dbReference type="InterPro" id="IPR002625">
    <property type="entry name" value="Smr_dom"/>
</dbReference>
<dbReference type="NCBIfam" id="NF033154">
    <property type="entry name" value="endonuc_SmrA"/>
    <property type="match status" value="1"/>
</dbReference>
<dbReference type="SMART" id="SM00463">
    <property type="entry name" value="SMR"/>
    <property type="match status" value="1"/>
</dbReference>
<evidence type="ECO:0000313" key="4">
    <source>
        <dbReference type="Proteomes" id="UP001065322"/>
    </source>
</evidence>
<dbReference type="EMBL" id="CP054475">
    <property type="protein sequence ID" value="UXD89477.1"/>
    <property type="molecule type" value="Genomic_DNA"/>
</dbReference>
<feature type="domain" description="Smr" evidence="2">
    <location>
        <begin position="100"/>
        <end position="181"/>
    </location>
</feature>
<evidence type="ECO:0000256" key="1">
    <source>
        <dbReference type="SAM" id="MobiDB-lite"/>
    </source>
</evidence>
<dbReference type="PROSITE" id="PS50828">
    <property type="entry name" value="SMR"/>
    <property type="match status" value="1"/>
</dbReference>
<name>A0ABY6AFF5_9GAMM</name>
<keyword evidence="3" id="KW-0255">Endonuclease</keyword>
<protein>
    <submittedName>
        <fullName evidence="3">DNA endonuclease SmrA</fullName>
    </submittedName>
</protein>
<dbReference type="RefSeq" id="WP_260997769.1">
    <property type="nucleotide sequence ID" value="NZ_CP054475.1"/>
</dbReference>
<keyword evidence="3" id="KW-0540">Nuclease</keyword>
<evidence type="ECO:0000313" key="3">
    <source>
        <dbReference type="EMBL" id="UXD89477.1"/>
    </source>
</evidence>
<proteinExistence type="predicted"/>
<reference evidence="4" key="1">
    <citation type="submission" date="2020-06" db="EMBL/GenBank/DDBJ databases">
        <title>Thalassolituus marinus alknpb1M-1, a hydrocarbon-degrading bacterium isolated from the deep-sea overlying water using an in-situ strategy from the South China Sea basin.</title>
        <authorList>
            <person name="Dong C."/>
            <person name="Chen Y."/>
            <person name="Shao Z."/>
        </authorList>
    </citation>
    <scope>NUCLEOTIDE SEQUENCE [LARGE SCALE GENOMIC DNA]</scope>
    <source>
        <strain evidence="4">alknpb1M-1</strain>
    </source>
</reference>
<dbReference type="GO" id="GO:0004519">
    <property type="term" value="F:endonuclease activity"/>
    <property type="evidence" value="ECO:0007669"/>
    <property type="project" value="UniProtKB-KW"/>
</dbReference>
<dbReference type="InterPro" id="IPR036063">
    <property type="entry name" value="Smr_dom_sf"/>
</dbReference>
<evidence type="ECO:0000259" key="2">
    <source>
        <dbReference type="PROSITE" id="PS50828"/>
    </source>
</evidence>
<accession>A0ABY6AFF5</accession>
<feature type="compositionally biased region" description="Basic and acidic residues" evidence="1">
    <location>
        <begin position="24"/>
        <end position="35"/>
    </location>
</feature>
<dbReference type="Pfam" id="PF01713">
    <property type="entry name" value="Smr"/>
    <property type="match status" value="1"/>
</dbReference>
<dbReference type="PANTHER" id="PTHR35562">
    <property type="entry name" value="DNA ENDONUCLEASE SMRA-RELATED"/>
    <property type="match status" value="1"/>
</dbReference>
<feature type="region of interest" description="Disordered" evidence="1">
    <location>
        <begin position="1"/>
        <end position="62"/>
    </location>
</feature>
<dbReference type="Proteomes" id="UP001065322">
    <property type="component" value="Chromosome"/>
</dbReference>
<feature type="compositionally biased region" description="Low complexity" evidence="1">
    <location>
        <begin position="37"/>
        <end position="50"/>
    </location>
</feature>
<dbReference type="InterPro" id="IPR047688">
    <property type="entry name" value="Endonuc_SmrA"/>
</dbReference>
<keyword evidence="3" id="KW-0378">Hydrolase</keyword>